<feature type="domain" description="BHLH" evidence="7">
    <location>
        <begin position="82"/>
        <end position="133"/>
    </location>
</feature>
<dbReference type="EMBL" id="JARYMX010000008">
    <property type="protein sequence ID" value="KAJ9536947.1"/>
    <property type="molecule type" value="Genomic_DNA"/>
</dbReference>
<sequence>MEMGLEANELHNFIIYDTISATPSSCHETTIFHHKHLPITSNSSITTAAQLHGSPENHQNDGVGGRRQKKKRVFKNKEEVESQRMTHIAVERNRRKQMNHHLAALRSLLPESYLKRGDQASIVGGAIEFVKELEHLLQSLEAQKFLSTQQQDSATIHDQSSNFATNPVEECEIPKVPLHFHKFFTCPQYTWSSISNKNASKSKETIADIEVNLVQTHANLRILSRKRLKQLSKMSFSCKHVTFRYSTSMSLLLTHWCSTPLALRYVQVFGCKEGLIGTTLQCIVLKALFYNIIMQVEEGCWLNSADEIAGAVHKILGLIEEEEGTPSCIDSTN</sequence>
<dbReference type="Pfam" id="PF00010">
    <property type="entry name" value="HLH"/>
    <property type="match status" value="1"/>
</dbReference>
<reference evidence="8" key="1">
    <citation type="submission" date="2023-03" db="EMBL/GenBank/DDBJ databases">
        <title>Chromosome-scale reference genome and RAD-based genetic map of yellow starthistle (Centaurea solstitialis) reveal putative structural variation and QTLs associated with invader traits.</title>
        <authorList>
            <person name="Reatini B."/>
            <person name="Cang F.A."/>
            <person name="Jiang Q."/>
            <person name="Mckibben M.T.W."/>
            <person name="Barker M.S."/>
            <person name="Rieseberg L.H."/>
            <person name="Dlugosch K.M."/>
        </authorList>
    </citation>
    <scope>NUCLEOTIDE SEQUENCE</scope>
    <source>
        <strain evidence="8">CAN-66</strain>
        <tissue evidence="8">Leaf</tissue>
    </source>
</reference>
<dbReference type="AlphaFoldDB" id="A0AA38VSH4"/>
<dbReference type="GO" id="GO:0010052">
    <property type="term" value="P:guard cell differentiation"/>
    <property type="evidence" value="ECO:0007669"/>
    <property type="project" value="InterPro"/>
</dbReference>
<evidence type="ECO:0000259" key="7">
    <source>
        <dbReference type="PROSITE" id="PS50888"/>
    </source>
</evidence>
<name>A0AA38VSH4_9ASTR</name>
<dbReference type="GO" id="GO:0045893">
    <property type="term" value="P:positive regulation of DNA-templated transcription"/>
    <property type="evidence" value="ECO:0007669"/>
    <property type="project" value="TreeGrafter"/>
</dbReference>
<dbReference type="Proteomes" id="UP001172457">
    <property type="component" value="Chromosome 8"/>
</dbReference>
<evidence type="ECO:0000256" key="1">
    <source>
        <dbReference type="ARBA" id="ARBA00004123"/>
    </source>
</evidence>
<dbReference type="InterPro" id="IPR036638">
    <property type="entry name" value="HLH_DNA-bd_sf"/>
</dbReference>
<dbReference type="Gene3D" id="4.10.280.10">
    <property type="entry name" value="Helix-loop-helix DNA-binding domain"/>
    <property type="match status" value="1"/>
</dbReference>
<feature type="region of interest" description="Disordered" evidence="6">
    <location>
        <begin position="52"/>
        <end position="77"/>
    </location>
</feature>
<dbReference type="GO" id="GO:0005634">
    <property type="term" value="C:nucleus"/>
    <property type="evidence" value="ECO:0007669"/>
    <property type="project" value="UniProtKB-SubCell"/>
</dbReference>
<evidence type="ECO:0000256" key="6">
    <source>
        <dbReference type="SAM" id="MobiDB-lite"/>
    </source>
</evidence>
<dbReference type="InterPro" id="IPR011598">
    <property type="entry name" value="bHLH_dom"/>
</dbReference>
<evidence type="ECO:0000256" key="2">
    <source>
        <dbReference type="ARBA" id="ARBA00023015"/>
    </source>
</evidence>
<dbReference type="SUPFAM" id="SSF47459">
    <property type="entry name" value="HLH, helix-loop-helix DNA-binding domain"/>
    <property type="match status" value="1"/>
</dbReference>
<evidence type="ECO:0000256" key="5">
    <source>
        <dbReference type="ARBA" id="ARBA00023242"/>
    </source>
</evidence>
<accession>A0AA38VSH4</accession>
<dbReference type="PROSITE" id="PS50888">
    <property type="entry name" value="BHLH"/>
    <property type="match status" value="1"/>
</dbReference>
<keyword evidence="4" id="KW-0804">Transcription</keyword>
<comment type="caution">
    <text evidence="8">The sequence shown here is derived from an EMBL/GenBank/DDBJ whole genome shotgun (WGS) entry which is preliminary data.</text>
</comment>
<dbReference type="PANTHER" id="PTHR46684:SF16">
    <property type="entry name" value="TRANSCRIPTION FACTOR BHLH67-LIKE ISOFORM X2"/>
    <property type="match status" value="1"/>
</dbReference>
<gene>
    <name evidence="8" type="ORF">OSB04_029680</name>
</gene>
<evidence type="ECO:0000313" key="9">
    <source>
        <dbReference type="Proteomes" id="UP001172457"/>
    </source>
</evidence>
<dbReference type="GO" id="GO:0046983">
    <property type="term" value="F:protein dimerization activity"/>
    <property type="evidence" value="ECO:0007669"/>
    <property type="project" value="InterPro"/>
</dbReference>
<protein>
    <recommendedName>
        <fullName evidence="7">BHLH domain-containing protein</fullName>
    </recommendedName>
</protein>
<keyword evidence="9" id="KW-1185">Reference proteome</keyword>
<evidence type="ECO:0000256" key="3">
    <source>
        <dbReference type="ARBA" id="ARBA00023125"/>
    </source>
</evidence>
<dbReference type="GO" id="GO:0003677">
    <property type="term" value="F:DNA binding"/>
    <property type="evidence" value="ECO:0007669"/>
    <property type="project" value="UniProtKB-KW"/>
</dbReference>
<organism evidence="8 9">
    <name type="scientific">Centaurea solstitialis</name>
    <name type="common">yellow star-thistle</name>
    <dbReference type="NCBI Taxonomy" id="347529"/>
    <lineage>
        <taxon>Eukaryota</taxon>
        <taxon>Viridiplantae</taxon>
        <taxon>Streptophyta</taxon>
        <taxon>Embryophyta</taxon>
        <taxon>Tracheophyta</taxon>
        <taxon>Spermatophyta</taxon>
        <taxon>Magnoliopsida</taxon>
        <taxon>eudicotyledons</taxon>
        <taxon>Gunneridae</taxon>
        <taxon>Pentapetalae</taxon>
        <taxon>asterids</taxon>
        <taxon>campanulids</taxon>
        <taxon>Asterales</taxon>
        <taxon>Asteraceae</taxon>
        <taxon>Carduoideae</taxon>
        <taxon>Cardueae</taxon>
        <taxon>Centaureinae</taxon>
        <taxon>Centaurea</taxon>
    </lineage>
</organism>
<dbReference type="SMART" id="SM00353">
    <property type="entry name" value="HLH"/>
    <property type="match status" value="1"/>
</dbReference>
<dbReference type="PANTHER" id="PTHR46684">
    <property type="entry name" value="TRANSCRIPTION FACTOR FAMA"/>
    <property type="match status" value="1"/>
</dbReference>
<evidence type="ECO:0000313" key="8">
    <source>
        <dbReference type="EMBL" id="KAJ9536947.1"/>
    </source>
</evidence>
<comment type="subcellular location">
    <subcellularLocation>
        <location evidence="1">Nucleus</location>
    </subcellularLocation>
</comment>
<keyword evidence="2" id="KW-0805">Transcription regulation</keyword>
<proteinExistence type="predicted"/>
<dbReference type="InterPro" id="IPR044283">
    <property type="entry name" value="FAMA/SPEECHLESS/MUTE-like"/>
</dbReference>
<dbReference type="GO" id="GO:0003700">
    <property type="term" value="F:DNA-binding transcription factor activity"/>
    <property type="evidence" value="ECO:0007669"/>
    <property type="project" value="InterPro"/>
</dbReference>
<dbReference type="CDD" id="cd11448">
    <property type="entry name" value="bHLH_AtFAMA_like"/>
    <property type="match status" value="1"/>
</dbReference>
<keyword evidence="3" id="KW-0238">DNA-binding</keyword>
<keyword evidence="5" id="KW-0539">Nucleus</keyword>
<evidence type="ECO:0000256" key="4">
    <source>
        <dbReference type="ARBA" id="ARBA00023163"/>
    </source>
</evidence>